<evidence type="ECO:0000313" key="2">
    <source>
        <dbReference type="Proteomes" id="UP001231649"/>
    </source>
</evidence>
<sequence>MSKRPRDEDEDIEDGISRKSEKSEKSNFNEKRRNYEEERSPIILTLITALAYVLAVLTYPFTLCENLNNCKKYQMKKLRCDPYERVVVLRLGRKLPGELRGPGRVIVFPWIDDYWVIDLRSVTVDVPPQAVLTKDSVTVAVDAVIFYKIKDPMSAIMQVEDPIKATSLMAVATLRNEIGKRELSQVLSEREQMMDSMKKILVELTEPWGIEVERVDIKNVSLPPALQKSMAAEAEATRQTKAKIIASEGEVNRAKALLEASATLVDNPTALQLRYLQSLNEISVNKDSTLVFPFPMDFLESFESKPGAGPSSGPGAHGQ</sequence>
<evidence type="ECO:0000313" key="1">
    <source>
        <dbReference type="EMBL" id="KAJ8731853.1"/>
    </source>
</evidence>
<gene>
    <name evidence="1" type="ORF">PYW08_014583</name>
</gene>
<protein>
    <submittedName>
        <fullName evidence="1">Uncharacterized protein</fullName>
    </submittedName>
</protein>
<name>A0ACC2R3A3_9NEOP</name>
<accession>A0ACC2R3A3</accession>
<keyword evidence="2" id="KW-1185">Reference proteome</keyword>
<proteinExistence type="predicted"/>
<dbReference type="Proteomes" id="UP001231649">
    <property type="component" value="Chromosome 6"/>
</dbReference>
<dbReference type="EMBL" id="CM056782">
    <property type="protein sequence ID" value="KAJ8731853.1"/>
    <property type="molecule type" value="Genomic_DNA"/>
</dbReference>
<comment type="caution">
    <text evidence="1">The sequence shown here is derived from an EMBL/GenBank/DDBJ whole genome shotgun (WGS) entry which is preliminary data.</text>
</comment>
<organism evidence="1 2">
    <name type="scientific">Mythimna loreyi</name>
    <dbReference type="NCBI Taxonomy" id="667449"/>
    <lineage>
        <taxon>Eukaryota</taxon>
        <taxon>Metazoa</taxon>
        <taxon>Ecdysozoa</taxon>
        <taxon>Arthropoda</taxon>
        <taxon>Hexapoda</taxon>
        <taxon>Insecta</taxon>
        <taxon>Pterygota</taxon>
        <taxon>Neoptera</taxon>
        <taxon>Endopterygota</taxon>
        <taxon>Lepidoptera</taxon>
        <taxon>Glossata</taxon>
        <taxon>Ditrysia</taxon>
        <taxon>Noctuoidea</taxon>
        <taxon>Noctuidae</taxon>
        <taxon>Noctuinae</taxon>
        <taxon>Hadenini</taxon>
        <taxon>Mythimna</taxon>
    </lineage>
</organism>
<reference evidence="1" key="1">
    <citation type="submission" date="2023-03" db="EMBL/GenBank/DDBJ databases">
        <title>Chromosome-level genomes of two armyworms, Mythimna separata and Mythimna loreyi, provide insights into the biosynthesis and reception of sex pheromones.</title>
        <authorList>
            <person name="Zhao H."/>
        </authorList>
    </citation>
    <scope>NUCLEOTIDE SEQUENCE</scope>
    <source>
        <strain evidence="1">BeijingLab</strain>
    </source>
</reference>